<sequence>MPCHWLFCCSRSCRQLLLVIRWQLQHIQSVNSVSVTVNVLCSFSSCAICLHSRIECWFGSIVNWIDLGS</sequence>
<evidence type="ECO:0000256" key="1">
    <source>
        <dbReference type="SAM" id="SignalP"/>
    </source>
</evidence>
<name>A0A0J9EMG0_AJEDA</name>
<proteinExistence type="predicted"/>
<dbReference type="EMBL" id="GG749419">
    <property type="protein sequence ID" value="KMW67262.1"/>
    <property type="molecule type" value="Genomic_DNA"/>
</dbReference>
<accession>A0A0J9EMG0</accession>
<feature type="signal peptide" evidence="1">
    <location>
        <begin position="1"/>
        <end position="32"/>
    </location>
</feature>
<dbReference type="AlphaFoldDB" id="A0A0J9EMG0"/>
<keyword evidence="1" id="KW-0732">Signal</keyword>
<evidence type="ECO:0000313" key="2">
    <source>
        <dbReference type="EMBL" id="KMW67262.1"/>
    </source>
</evidence>
<dbReference type="Proteomes" id="UP000007802">
    <property type="component" value="Unassembled WGS sequence"/>
</dbReference>
<protein>
    <submittedName>
        <fullName evidence="2">Uncharacterized protein</fullName>
    </submittedName>
</protein>
<gene>
    <name evidence="2" type="ORF">BDDG_12012</name>
</gene>
<feature type="chain" id="PRO_5005318694" evidence="1">
    <location>
        <begin position="33"/>
        <end position="69"/>
    </location>
</feature>
<reference evidence="2" key="1">
    <citation type="submission" date="2010-03" db="EMBL/GenBank/DDBJ databases">
        <title>Annotation of Blastomyces dermatitidis strain ATCC 18188.</title>
        <authorList>
            <consortium name="The Broad Institute Genome Sequencing Platform"/>
            <consortium name="Broad Institute Genome Sequencing Center for Infectious Disease."/>
            <person name="Cuomo C."/>
            <person name="Klein B."/>
            <person name="Sullivan T."/>
            <person name="Heitman J."/>
            <person name="Young S."/>
            <person name="Zeng Q."/>
            <person name="Gargeya S."/>
            <person name="Alvarado L."/>
            <person name="Berlin A.M."/>
            <person name="Chapman S.B."/>
            <person name="Chen Z."/>
            <person name="Freedman E."/>
            <person name="Gellesch M."/>
            <person name="Goldberg J."/>
            <person name="Griggs A."/>
            <person name="Gujja S."/>
            <person name="Heilman E."/>
            <person name="Heiman D."/>
            <person name="Howarth C."/>
            <person name="Mehta T."/>
            <person name="Neiman D."/>
            <person name="Pearson M."/>
            <person name="Roberts A."/>
            <person name="Saif S."/>
            <person name="Shea T."/>
            <person name="Shenoy N."/>
            <person name="Sisk P."/>
            <person name="Stolte C."/>
            <person name="Sykes S."/>
            <person name="White J."/>
            <person name="Yandava C."/>
            <person name="Haas B."/>
            <person name="Nusbaum C."/>
            <person name="Birren B."/>
        </authorList>
    </citation>
    <scope>NUCLEOTIDE SEQUENCE</scope>
    <source>
        <strain evidence="2">ATCC 18188</strain>
    </source>
</reference>
<organism evidence="2">
    <name type="scientific">Ajellomyces dermatitidis (strain ATCC 18188 / CBS 674.68)</name>
    <name type="common">Blastomyces dermatitidis</name>
    <dbReference type="NCBI Taxonomy" id="653446"/>
    <lineage>
        <taxon>Eukaryota</taxon>
        <taxon>Fungi</taxon>
        <taxon>Dikarya</taxon>
        <taxon>Ascomycota</taxon>
        <taxon>Pezizomycotina</taxon>
        <taxon>Eurotiomycetes</taxon>
        <taxon>Eurotiomycetidae</taxon>
        <taxon>Onygenales</taxon>
        <taxon>Ajellomycetaceae</taxon>
        <taxon>Blastomyces</taxon>
    </lineage>
</organism>